<protein>
    <submittedName>
        <fullName evidence="3">Putative vacuolar membrane protein</fullName>
    </submittedName>
</protein>
<dbReference type="OMA" id="INISRWI"/>
<proteinExistence type="predicted"/>
<feature type="region of interest" description="Disordered" evidence="1">
    <location>
        <begin position="322"/>
        <end position="404"/>
    </location>
</feature>
<feature type="compositionally biased region" description="Polar residues" evidence="1">
    <location>
        <begin position="377"/>
        <end position="387"/>
    </location>
</feature>
<evidence type="ECO:0000256" key="2">
    <source>
        <dbReference type="SAM" id="Phobius"/>
    </source>
</evidence>
<dbReference type="Proteomes" id="UP000186594">
    <property type="component" value="Unassembled WGS sequence"/>
</dbReference>
<name>A0A1U7LP47_NEOID</name>
<sequence length="486" mass="56179">MAPKWKKEIRTDHKFDYVELSDFRKNSLFAYAGYAWVHIQILKSCAIYCSELWTAISLLAFNKWNSSVQPKIPFAISKWIFSGCIIFSYLLLIRDLWICRKILKSRDIATAYFNINVQRTYCVRDYNYYCLFEKLTESKKKKDDFAFFVLFTFKGWKRLILAEGPRQLINGFTIYSILKVKNFSYDIQDYAGGTLQNMILLSIVFSATMWFFSAIQLVLAAFLYVPLITFIRGNLKEYCCVKVDKRLSKLMAHYRQKRLIKDAKKKGSKAPKPTLPNIRDIELDSTSIFHYGISDTASISSRQGLVPEQDNFSQSNVSINRIRGPSHPHVQRSMTNTSSSSSVFQVSPLLPGSPPRAYTVQEQYRPSPAPQRHFSENRNPSATQQSYPVAGYRPGPPSRAQTFNQSSQLPMLAPRQMGPQNGYFYQPQHSTYNKPPPVPMTIPVRMQPPYRSRTAPPHLDCVTRPQPRRNIHEPIRPYGYNQSQYR</sequence>
<evidence type="ECO:0000256" key="1">
    <source>
        <dbReference type="SAM" id="MobiDB-lite"/>
    </source>
</evidence>
<dbReference type="AlphaFoldDB" id="A0A1U7LP47"/>
<organism evidence="3 4">
    <name type="scientific">Neolecta irregularis (strain DAH-3)</name>
    <dbReference type="NCBI Taxonomy" id="1198029"/>
    <lineage>
        <taxon>Eukaryota</taxon>
        <taxon>Fungi</taxon>
        <taxon>Dikarya</taxon>
        <taxon>Ascomycota</taxon>
        <taxon>Taphrinomycotina</taxon>
        <taxon>Neolectales</taxon>
        <taxon>Neolectaceae</taxon>
        <taxon>Neolecta</taxon>
    </lineage>
</organism>
<feature type="transmembrane region" description="Helical" evidence="2">
    <location>
        <begin position="76"/>
        <end position="97"/>
    </location>
</feature>
<dbReference type="STRING" id="1198029.A0A1U7LP47"/>
<comment type="caution">
    <text evidence="3">The sequence shown here is derived from an EMBL/GenBank/DDBJ whole genome shotgun (WGS) entry which is preliminary data.</text>
</comment>
<feature type="transmembrane region" description="Helical" evidence="2">
    <location>
        <begin position="199"/>
        <end position="225"/>
    </location>
</feature>
<dbReference type="Pfam" id="PF16944">
    <property type="entry name" value="KCH"/>
    <property type="match status" value="1"/>
</dbReference>
<evidence type="ECO:0000313" key="3">
    <source>
        <dbReference type="EMBL" id="OLL24363.1"/>
    </source>
</evidence>
<dbReference type="EMBL" id="LXFE01000851">
    <property type="protein sequence ID" value="OLL24363.1"/>
    <property type="molecule type" value="Genomic_DNA"/>
</dbReference>
<dbReference type="OrthoDB" id="2128042at2759"/>
<keyword evidence="2" id="KW-1133">Transmembrane helix</keyword>
<gene>
    <name evidence="3" type="ORF">NEOLI_002747</name>
</gene>
<feature type="region of interest" description="Disordered" evidence="1">
    <location>
        <begin position="452"/>
        <end position="486"/>
    </location>
</feature>
<dbReference type="PANTHER" id="PTHR36424:SF1">
    <property type="entry name" value="LOW AFFINITY K(+) TRANSPORTER 1-RELATED"/>
    <property type="match status" value="1"/>
</dbReference>
<accession>A0A1U7LP47</accession>
<feature type="transmembrane region" description="Helical" evidence="2">
    <location>
        <begin position="45"/>
        <end position="64"/>
    </location>
</feature>
<dbReference type="InterPro" id="IPR031606">
    <property type="entry name" value="Kch1/2"/>
</dbReference>
<dbReference type="GO" id="GO:0005886">
    <property type="term" value="C:plasma membrane"/>
    <property type="evidence" value="ECO:0007669"/>
    <property type="project" value="InterPro"/>
</dbReference>
<dbReference type="PANTHER" id="PTHR36424">
    <property type="entry name" value="PHEROMONE-REGULATED MEMBRANE PROTEIN 6"/>
    <property type="match status" value="1"/>
</dbReference>
<dbReference type="GO" id="GO:0015079">
    <property type="term" value="F:potassium ion transmembrane transporter activity"/>
    <property type="evidence" value="ECO:0007669"/>
    <property type="project" value="InterPro"/>
</dbReference>
<keyword evidence="2" id="KW-0472">Membrane</keyword>
<reference evidence="3 4" key="1">
    <citation type="submission" date="2016-04" db="EMBL/GenBank/DDBJ databases">
        <title>Evolutionary innovation and constraint leading to complex multicellularity in the Ascomycota.</title>
        <authorList>
            <person name="Cisse O."/>
            <person name="Nguyen A."/>
            <person name="Hewitt D.A."/>
            <person name="Jedd G."/>
            <person name="Stajich J.E."/>
        </authorList>
    </citation>
    <scope>NUCLEOTIDE SEQUENCE [LARGE SCALE GENOMIC DNA]</scope>
    <source>
        <strain evidence="3 4">DAH-3</strain>
    </source>
</reference>
<keyword evidence="2" id="KW-0812">Transmembrane</keyword>
<evidence type="ECO:0000313" key="4">
    <source>
        <dbReference type="Proteomes" id="UP000186594"/>
    </source>
</evidence>
<keyword evidence="4" id="KW-1185">Reference proteome</keyword>